<dbReference type="eggNOG" id="COG0476">
    <property type="taxonomic scope" value="Bacteria"/>
</dbReference>
<dbReference type="Pfam" id="PF21926">
    <property type="entry name" value="FeeM"/>
    <property type="match status" value="1"/>
</dbReference>
<dbReference type="Gene3D" id="3.40.630.30">
    <property type="match status" value="1"/>
</dbReference>
<evidence type="ECO:0000313" key="3">
    <source>
        <dbReference type="Proteomes" id="UP000000442"/>
    </source>
</evidence>
<dbReference type="InterPro" id="IPR054597">
    <property type="entry name" value="FeeM_cat"/>
</dbReference>
<sequence>MHEAKIKPIKNETLRQLVTIDEKKMSQYNFKPADCIQDFFTALKLVQDVYIEEGYVNAQEISCPCRILKNHLFDKTAVFIGKKNKKLIFTASLFPDSPDKLPMDTIFGKELDLLRAQGRRIGEVGCLATHPDIRDGSQNTLMQGNKILFKYAKEHLHLDDLVITVNPKHAPVYKQLLLFDDLGNGKVKAYPKVNKNPAVALRVNLRKVEEAFMQRYGNNTPETNLHHFFFVKKSPLIQLPANNTLVANPFVRFFTPPIRTDQHKPLSIQPDVVGEYIVPQHSVQQYPMPFHTNPDDSLDIKWLSEDMFNRKFMPLHGGMNV</sequence>
<proteinExistence type="predicted"/>
<organism evidence="2 3">
    <name type="scientific">Desulforapulum autotrophicum (strain ATCC 43914 / DSM 3382 / VKM B-1955 / HRM2)</name>
    <name type="common">Desulfobacterium autotrophicum</name>
    <dbReference type="NCBI Taxonomy" id="177437"/>
    <lineage>
        <taxon>Bacteria</taxon>
        <taxon>Pseudomonadati</taxon>
        <taxon>Thermodesulfobacteriota</taxon>
        <taxon>Desulfobacteria</taxon>
        <taxon>Desulfobacterales</taxon>
        <taxon>Desulfobacteraceae</taxon>
        <taxon>Desulforapulum</taxon>
    </lineage>
</organism>
<dbReference type="STRING" id="177437.HRM2_20530"/>
<dbReference type="KEGG" id="dat:HRM2_20530"/>
<dbReference type="AlphaFoldDB" id="C0QCS5"/>
<dbReference type="InterPro" id="IPR016181">
    <property type="entry name" value="Acyl_CoA_acyltransferase"/>
</dbReference>
<dbReference type="HOGENOM" id="CLU_1037194_0_0_7"/>
<evidence type="ECO:0000313" key="2">
    <source>
        <dbReference type="EMBL" id="ACN15152.1"/>
    </source>
</evidence>
<name>C0QCS5_DESAH</name>
<gene>
    <name evidence="2" type="ordered locus">HRM2_20530</name>
</gene>
<feature type="domain" description="N-acyl amino acid synthase FeeM catalytic core" evidence="1">
    <location>
        <begin position="42"/>
        <end position="204"/>
    </location>
</feature>
<reference evidence="2 3" key="1">
    <citation type="journal article" date="2009" name="Environ. Microbiol.">
        <title>Genome sequence of Desulfobacterium autotrophicum HRM2, a marine sulfate reducer oxidizing organic carbon completely to carbon dioxide.</title>
        <authorList>
            <person name="Strittmatter A.W."/>
            <person name="Liesegang H."/>
            <person name="Rabus R."/>
            <person name="Decker I."/>
            <person name="Amann J."/>
            <person name="Andres S."/>
            <person name="Henne A."/>
            <person name="Fricke W.F."/>
            <person name="Martinez-Arias R."/>
            <person name="Bartels D."/>
            <person name="Goesmann A."/>
            <person name="Krause L."/>
            <person name="Puehler A."/>
            <person name="Klenk H.P."/>
            <person name="Richter M."/>
            <person name="Schuler M."/>
            <person name="Gloeckner F.O."/>
            <person name="Meyerdierks A."/>
            <person name="Gottschalk G."/>
            <person name="Amann R."/>
        </authorList>
    </citation>
    <scope>NUCLEOTIDE SEQUENCE [LARGE SCALE GENOMIC DNA]</scope>
    <source>
        <strain evidence="3">ATCC 43914 / DSM 3382 / HRM2</strain>
    </source>
</reference>
<evidence type="ECO:0000259" key="1">
    <source>
        <dbReference type="Pfam" id="PF21926"/>
    </source>
</evidence>
<accession>C0QCS5</accession>
<dbReference type="OrthoDB" id="9783696at2"/>
<dbReference type="Proteomes" id="UP000000442">
    <property type="component" value="Chromosome"/>
</dbReference>
<dbReference type="EMBL" id="CP001087">
    <property type="protein sequence ID" value="ACN15152.1"/>
    <property type="molecule type" value="Genomic_DNA"/>
</dbReference>
<dbReference type="SUPFAM" id="SSF55729">
    <property type="entry name" value="Acyl-CoA N-acyltransferases (Nat)"/>
    <property type="match status" value="1"/>
</dbReference>
<protein>
    <recommendedName>
        <fullName evidence="1">N-acyl amino acid synthase FeeM catalytic core domain-containing protein</fullName>
    </recommendedName>
</protein>
<keyword evidence="3" id="KW-1185">Reference proteome</keyword>